<sequence length="123" mass="13695">CHQNIPAKASTSETGREHMTILPPTPTPIKTSHFKAAQTAECPAAKHNLIALLKNDDASTFVHDLGHFFLETNTCVARDLTAQPVENLTEQKQQFLFDVQTTLDWFGVKDLAAWDTMSLNEQC</sequence>
<feature type="non-terminal residue" evidence="1">
    <location>
        <position position="1"/>
    </location>
</feature>
<protein>
    <submittedName>
        <fullName evidence="1">Uncharacterized protein</fullName>
    </submittedName>
</protein>
<comment type="caution">
    <text evidence="1">The sequence shown here is derived from an EMBL/GenBank/DDBJ whole genome shotgun (WGS) entry which is preliminary data.</text>
</comment>
<gene>
    <name evidence="1" type="ORF">NEICINOT_05185</name>
</gene>
<dbReference type="Proteomes" id="UP000003294">
    <property type="component" value="Unassembled WGS sequence"/>
</dbReference>
<evidence type="ECO:0000313" key="1">
    <source>
        <dbReference type="EMBL" id="EEZ70706.1"/>
    </source>
</evidence>
<dbReference type="AlphaFoldDB" id="D0W658"/>
<organism evidence="1 2">
    <name type="scientific">Neisseria cinerea ATCC 14685</name>
    <dbReference type="NCBI Taxonomy" id="546262"/>
    <lineage>
        <taxon>Bacteria</taxon>
        <taxon>Pseudomonadati</taxon>
        <taxon>Pseudomonadota</taxon>
        <taxon>Betaproteobacteria</taxon>
        <taxon>Neisseriales</taxon>
        <taxon>Neisseriaceae</taxon>
        <taxon>Neisseria</taxon>
    </lineage>
</organism>
<proteinExistence type="predicted"/>
<reference evidence="1 2" key="1">
    <citation type="submission" date="2009-10" db="EMBL/GenBank/DDBJ databases">
        <authorList>
            <person name="Weinstock G."/>
            <person name="Sodergren E."/>
            <person name="Clifton S."/>
            <person name="Fulton L."/>
            <person name="Fulton B."/>
            <person name="Courtney L."/>
            <person name="Fronick C."/>
            <person name="Harrison M."/>
            <person name="Strong C."/>
            <person name="Farmer C."/>
            <person name="Delahaunty K."/>
            <person name="Markovic C."/>
            <person name="Hall O."/>
            <person name="Minx P."/>
            <person name="Tomlinson C."/>
            <person name="Mitreva M."/>
            <person name="Nelson J."/>
            <person name="Hou S."/>
            <person name="Wollam A."/>
            <person name="Pepin K.H."/>
            <person name="Johnson M."/>
            <person name="Bhonagiri V."/>
            <person name="Nash W.E."/>
            <person name="Warren W."/>
            <person name="Chinwalla A."/>
            <person name="Mardis E.R."/>
            <person name="Wilson R.K."/>
        </authorList>
    </citation>
    <scope>NUCLEOTIDE SEQUENCE [LARGE SCALE GENOMIC DNA]</scope>
    <source>
        <strain evidence="1 2">ATCC 14685</strain>
    </source>
</reference>
<accession>D0W658</accession>
<dbReference type="EMBL" id="ACDY02000031">
    <property type="protein sequence ID" value="EEZ70706.1"/>
    <property type="molecule type" value="Genomic_DNA"/>
</dbReference>
<name>D0W658_NEICI</name>
<evidence type="ECO:0000313" key="2">
    <source>
        <dbReference type="Proteomes" id="UP000003294"/>
    </source>
</evidence>